<sequence length="209" mass="22657">MSISNGMRLIAISVGKAVPLFVAAVGTEAVVMSGIRKHPLSTLLHPLSVAVRPLGLAGDEQADLSVHGGLDKALYAYPAEHYAWWNARRREARLPEAEKPLVPGAMGENLTLEGVLETDLWVGDLLRIGDVVLRVESPRQPCYKFNAVMGYRHAIKHMVQSGYSGIYLSVVTPGDLQAGAAVVIEPGPRDVSIESINTRQRNGRQTPLF</sequence>
<dbReference type="Gene3D" id="2.40.33.20">
    <property type="entry name" value="PK beta-barrel domain-like"/>
    <property type="match status" value="1"/>
</dbReference>
<dbReference type="InterPro" id="IPR052353">
    <property type="entry name" value="Benzoxazolinone_Detox_Enz"/>
</dbReference>
<dbReference type="GO" id="GO:0003824">
    <property type="term" value="F:catalytic activity"/>
    <property type="evidence" value="ECO:0007669"/>
    <property type="project" value="InterPro"/>
</dbReference>
<dbReference type="Pfam" id="PF03473">
    <property type="entry name" value="MOSC"/>
    <property type="match status" value="1"/>
</dbReference>
<dbReference type="OrthoDB" id="9786134at2"/>
<dbReference type="EMBL" id="CP010536">
    <property type="protein sequence ID" value="AJG21536.1"/>
    <property type="molecule type" value="Genomic_DNA"/>
</dbReference>
<dbReference type="PROSITE" id="PS51340">
    <property type="entry name" value="MOSC"/>
    <property type="match status" value="1"/>
</dbReference>
<dbReference type="InterPro" id="IPR011037">
    <property type="entry name" value="Pyrv_Knase-like_insert_dom_sf"/>
</dbReference>
<accession>A0A0C4YLQ4</accession>
<dbReference type="STRING" id="68895.RR42_m4189"/>
<keyword evidence="3" id="KW-1185">Reference proteome</keyword>
<protein>
    <recommendedName>
        <fullName evidence="1">MOSC domain-containing protein</fullName>
    </recommendedName>
</protein>
<dbReference type="PANTHER" id="PTHR30212">
    <property type="entry name" value="PROTEIN YIIM"/>
    <property type="match status" value="1"/>
</dbReference>
<gene>
    <name evidence="2" type="ORF">RR42_m4189</name>
</gene>
<dbReference type="GO" id="GO:0030151">
    <property type="term" value="F:molybdenum ion binding"/>
    <property type="evidence" value="ECO:0007669"/>
    <property type="project" value="InterPro"/>
</dbReference>
<feature type="domain" description="MOSC" evidence="1">
    <location>
        <begin position="41"/>
        <end position="185"/>
    </location>
</feature>
<evidence type="ECO:0000259" key="1">
    <source>
        <dbReference type="PROSITE" id="PS51340"/>
    </source>
</evidence>
<dbReference type="PANTHER" id="PTHR30212:SF2">
    <property type="entry name" value="PROTEIN YIIM"/>
    <property type="match status" value="1"/>
</dbReference>
<organism evidence="2 3">
    <name type="scientific">Cupriavidus basilensis</name>
    <dbReference type="NCBI Taxonomy" id="68895"/>
    <lineage>
        <taxon>Bacteria</taxon>
        <taxon>Pseudomonadati</taxon>
        <taxon>Pseudomonadota</taxon>
        <taxon>Betaproteobacteria</taxon>
        <taxon>Burkholderiales</taxon>
        <taxon>Burkholderiaceae</taxon>
        <taxon>Cupriavidus</taxon>
    </lineage>
</organism>
<proteinExistence type="predicted"/>
<dbReference type="InterPro" id="IPR005302">
    <property type="entry name" value="MoCF_Sase_C"/>
</dbReference>
<evidence type="ECO:0000313" key="2">
    <source>
        <dbReference type="EMBL" id="AJG21536.1"/>
    </source>
</evidence>
<evidence type="ECO:0000313" key="3">
    <source>
        <dbReference type="Proteomes" id="UP000031843"/>
    </source>
</evidence>
<dbReference type="KEGG" id="cbw:RR42_m4189"/>
<dbReference type="Proteomes" id="UP000031843">
    <property type="component" value="Chromosome main"/>
</dbReference>
<reference evidence="2 3" key="1">
    <citation type="journal article" date="2015" name="Genome Announc.">
        <title>Complete Genome Sequence of Cupriavidus basilensis 4G11, Isolated from the Oak Ridge Field Research Center Site.</title>
        <authorList>
            <person name="Ray J."/>
            <person name="Waters R.J."/>
            <person name="Skerker J.M."/>
            <person name="Kuehl J.V."/>
            <person name="Price M.N."/>
            <person name="Huang J."/>
            <person name="Chakraborty R."/>
            <person name="Arkin A.P."/>
            <person name="Deutschbauer A."/>
        </authorList>
    </citation>
    <scope>NUCLEOTIDE SEQUENCE [LARGE SCALE GENOMIC DNA]</scope>
    <source>
        <strain evidence="2">4G11</strain>
    </source>
</reference>
<dbReference type="GO" id="GO:0030170">
    <property type="term" value="F:pyridoxal phosphate binding"/>
    <property type="evidence" value="ECO:0007669"/>
    <property type="project" value="InterPro"/>
</dbReference>
<dbReference type="AlphaFoldDB" id="A0A0C4YLQ4"/>
<dbReference type="SUPFAM" id="SSF50800">
    <property type="entry name" value="PK beta-barrel domain-like"/>
    <property type="match status" value="1"/>
</dbReference>
<dbReference type="RefSeq" id="WP_043350960.1">
    <property type="nucleotide sequence ID" value="NZ_CP010536.1"/>
</dbReference>
<name>A0A0C4YLQ4_9BURK</name>